<evidence type="ECO:0000313" key="2">
    <source>
        <dbReference type="Proteomes" id="UP001559623"/>
    </source>
</evidence>
<gene>
    <name evidence="1" type="ORF">QCO44_01450</name>
</gene>
<reference evidence="1 2" key="1">
    <citation type="submission" date="2023-04" db="EMBL/GenBank/DDBJ databases">
        <title>Genome Sequence of Selenomonas sputigena ATCC 33150.</title>
        <authorList>
            <person name="Miller D.P."/>
            <person name="Anvari S."/>
            <person name="Polson S.W."/>
            <person name="Macdonald M."/>
            <person name="Mcdowell J.V."/>
        </authorList>
    </citation>
    <scope>NUCLEOTIDE SEQUENCE [LARGE SCALE GENOMIC DNA]</scope>
    <source>
        <strain evidence="1 2">ATCC 33150</strain>
    </source>
</reference>
<keyword evidence="2" id="KW-1185">Reference proteome</keyword>
<dbReference type="EMBL" id="JARVLH010000001">
    <property type="protein sequence ID" value="MEX5284310.1"/>
    <property type="molecule type" value="Genomic_DNA"/>
</dbReference>
<accession>A0ABV3X289</accession>
<organism evidence="1 2">
    <name type="scientific">Selenomonas sputigena</name>
    <dbReference type="NCBI Taxonomy" id="69823"/>
    <lineage>
        <taxon>Bacteria</taxon>
        <taxon>Bacillati</taxon>
        <taxon>Bacillota</taxon>
        <taxon>Negativicutes</taxon>
        <taxon>Selenomonadales</taxon>
        <taxon>Selenomonadaceae</taxon>
        <taxon>Selenomonas</taxon>
    </lineage>
</organism>
<evidence type="ECO:0000313" key="1">
    <source>
        <dbReference type="EMBL" id="MEX5284310.1"/>
    </source>
</evidence>
<sequence>MVERENKGTKDRSTRKAPVFSVFVFEAIILKEENIKKMEKMLQGWSYPQKLPKIFKGFFYRNDMRIEDDTYLLFSYENPALHSIASVYYHEETKEFKLSTQIGLTKFCRIEFIAPTLEIFERRLDDLLEKLLAELCSFDPASVSSIVYDKHILSWEYGKSLPTELEGFERFISSEKPLKITNGSYIILDYSDFSIESGLLIYYNIFRDEFFGEARICGIPEINYLFDSHDLDELEIKLEHHLTQRLRDVRQKAVSQK</sequence>
<name>A0ABV3X289_9FIRM</name>
<dbReference type="RefSeq" id="WP_368846029.1">
    <property type="nucleotide sequence ID" value="NZ_CP194411.1"/>
</dbReference>
<dbReference type="Proteomes" id="UP001559623">
    <property type="component" value="Unassembled WGS sequence"/>
</dbReference>
<comment type="caution">
    <text evidence="1">The sequence shown here is derived from an EMBL/GenBank/DDBJ whole genome shotgun (WGS) entry which is preliminary data.</text>
</comment>
<protein>
    <submittedName>
        <fullName evidence="1">Uncharacterized protein</fullName>
    </submittedName>
</protein>
<proteinExistence type="predicted"/>